<dbReference type="PROSITE" id="PS51915">
    <property type="entry name" value="ZAD"/>
    <property type="match status" value="1"/>
</dbReference>
<dbReference type="AlphaFoldDB" id="A0A182RVN2"/>
<evidence type="ECO:0000256" key="8">
    <source>
        <dbReference type="PROSITE-ProRule" id="PRU00042"/>
    </source>
</evidence>
<evidence type="ECO:0000256" key="3">
    <source>
        <dbReference type="ARBA" id="ARBA00022737"/>
    </source>
</evidence>
<dbReference type="PANTHER" id="PTHR24404:SF114">
    <property type="entry name" value="KLUMPFUSS, ISOFORM B-RELATED"/>
    <property type="match status" value="1"/>
</dbReference>
<dbReference type="PROSITE" id="PS50157">
    <property type="entry name" value="ZINC_FINGER_C2H2_2"/>
    <property type="match status" value="6"/>
</dbReference>
<feature type="domain" description="C2H2-type" evidence="10">
    <location>
        <begin position="438"/>
        <end position="465"/>
    </location>
</feature>
<evidence type="ECO:0000256" key="9">
    <source>
        <dbReference type="PROSITE-ProRule" id="PRU01263"/>
    </source>
</evidence>
<dbReference type="Gene3D" id="3.40.1800.20">
    <property type="match status" value="1"/>
</dbReference>
<dbReference type="STRING" id="62324.A0A182RVN2"/>
<proteinExistence type="predicted"/>
<dbReference type="GO" id="GO:0000978">
    <property type="term" value="F:RNA polymerase II cis-regulatory region sequence-specific DNA binding"/>
    <property type="evidence" value="ECO:0007669"/>
    <property type="project" value="TreeGrafter"/>
</dbReference>
<dbReference type="Pfam" id="PF00096">
    <property type="entry name" value="zf-C2H2"/>
    <property type="match status" value="2"/>
</dbReference>
<dbReference type="SMART" id="SM00868">
    <property type="entry name" value="zf-AD"/>
    <property type="match status" value="1"/>
</dbReference>
<evidence type="ECO:0000256" key="1">
    <source>
        <dbReference type="ARBA" id="ARBA00004123"/>
    </source>
</evidence>
<feature type="domain" description="C2H2-type" evidence="10">
    <location>
        <begin position="382"/>
        <end position="409"/>
    </location>
</feature>
<accession>A0A182RVN2</accession>
<dbReference type="EnsemblMetazoa" id="AFUN010342-RA">
    <property type="protein sequence ID" value="AFUN010342-PA"/>
    <property type="gene ID" value="AFUN010342"/>
</dbReference>
<keyword evidence="5 9" id="KW-0862">Zinc</keyword>
<dbReference type="VEuPathDB" id="VectorBase:AFUN2_010281"/>
<evidence type="ECO:0000256" key="5">
    <source>
        <dbReference type="ARBA" id="ARBA00022833"/>
    </source>
</evidence>
<evidence type="ECO:0000256" key="2">
    <source>
        <dbReference type="ARBA" id="ARBA00022723"/>
    </source>
</evidence>
<keyword evidence="2 9" id="KW-0479">Metal-binding</keyword>
<feature type="domain" description="C2H2-type" evidence="10">
    <location>
        <begin position="327"/>
        <end position="354"/>
    </location>
</feature>
<feature type="binding site" evidence="9">
    <location>
        <position position="50"/>
    </location>
    <ligand>
        <name>Zn(2+)</name>
        <dbReference type="ChEBI" id="CHEBI:29105"/>
    </ligand>
</feature>
<dbReference type="PANTHER" id="PTHR24404">
    <property type="entry name" value="ZINC FINGER PROTEIN"/>
    <property type="match status" value="1"/>
</dbReference>
<dbReference type="GO" id="GO:0006357">
    <property type="term" value="P:regulation of transcription by RNA polymerase II"/>
    <property type="evidence" value="ECO:0007669"/>
    <property type="project" value="TreeGrafter"/>
</dbReference>
<evidence type="ECO:0000256" key="6">
    <source>
        <dbReference type="ARBA" id="ARBA00023125"/>
    </source>
</evidence>
<evidence type="ECO:0000313" key="12">
    <source>
        <dbReference type="EnsemblMetazoa" id="AFUN010342-PA"/>
    </source>
</evidence>
<feature type="binding site" evidence="9">
    <location>
        <position position="53"/>
    </location>
    <ligand>
        <name>Zn(2+)</name>
        <dbReference type="ChEBI" id="CHEBI:29105"/>
    </ligand>
</feature>
<evidence type="ECO:0008006" key="13">
    <source>
        <dbReference type="Google" id="ProtNLM"/>
    </source>
</evidence>
<evidence type="ECO:0000259" key="11">
    <source>
        <dbReference type="PROSITE" id="PS51915"/>
    </source>
</evidence>
<dbReference type="GO" id="GO:0005634">
    <property type="term" value="C:nucleus"/>
    <property type="evidence" value="ECO:0007669"/>
    <property type="project" value="UniProtKB-SubCell"/>
</dbReference>
<dbReference type="Gene3D" id="3.30.160.60">
    <property type="entry name" value="Classic Zinc Finger"/>
    <property type="match status" value="5"/>
</dbReference>
<keyword evidence="7" id="KW-0539">Nucleus</keyword>
<feature type="domain" description="C2H2-type" evidence="10">
    <location>
        <begin position="214"/>
        <end position="241"/>
    </location>
</feature>
<feature type="binding site" evidence="9">
    <location>
        <position position="5"/>
    </location>
    <ligand>
        <name>Zn(2+)</name>
        <dbReference type="ChEBI" id="CHEBI:29105"/>
    </ligand>
</feature>
<dbReference type="SMART" id="SM00355">
    <property type="entry name" value="ZnF_C2H2"/>
    <property type="match status" value="9"/>
</dbReference>
<dbReference type="GO" id="GO:0008270">
    <property type="term" value="F:zinc ion binding"/>
    <property type="evidence" value="ECO:0007669"/>
    <property type="project" value="UniProtKB-UniRule"/>
</dbReference>
<comment type="subcellular location">
    <subcellularLocation>
        <location evidence="1">Nucleus</location>
    </subcellularLocation>
</comment>
<dbReference type="InterPro" id="IPR013087">
    <property type="entry name" value="Znf_C2H2_type"/>
</dbReference>
<evidence type="ECO:0000259" key="10">
    <source>
        <dbReference type="PROSITE" id="PS50157"/>
    </source>
</evidence>
<name>A0A182RVN2_ANOFN</name>
<feature type="binding site" evidence="9">
    <location>
        <position position="8"/>
    </location>
    <ligand>
        <name>Zn(2+)</name>
        <dbReference type="ChEBI" id="CHEBI:29105"/>
    </ligand>
</feature>
<dbReference type="InterPro" id="IPR036236">
    <property type="entry name" value="Znf_C2H2_sf"/>
</dbReference>
<dbReference type="SUPFAM" id="SSF57667">
    <property type="entry name" value="beta-beta-alpha zinc fingers"/>
    <property type="match status" value="4"/>
</dbReference>
<protein>
    <recommendedName>
        <fullName evidence="13">Protein krueppel</fullName>
    </recommendedName>
</protein>
<feature type="domain" description="C2H2-type" evidence="10">
    <location>
        <begin position="410"/>
        <end position="437"/>
    </location>
</feature>
<organism evidence="12">
    <name type="scientific">Anopheles funestus</name>
    <name type="common">African malaria mosquito</name>
    <dbReference type="NCBI Taxonomy" id="62324"/>
    <lineage>
        <taxon>Eukaryota</taxon>
        <taxon>Metazoa</taxon>
        <taxon>Ecdysozoa</taxon>
        <taxon>Arthropoda</taxon>
        <taxon>Hexapoda</taxon>
        <taxon>Insecta</taxon>
        <taxon>Pterygota</taxon>
        <taxon>Neoptera</taxon>
        <taxon>Endopterygota</taxon>
        <taxon>Diptera</taxon>
        <taxon>Nematocera</taxon>
        <taxon>Culicoidea</taxon>
        <taxon>Culicidae</taxon>
        <taxon>Anophelinae</taxon>
        <taxon>Anopheles</taxon>
    </lineage>
</organism>
<dbReference type="InterPro" id="IPR050589">
    <property type="entry name" value="Ikaros_C2H2-ZF"/>
</dbReference>
<evidence type="ECO:0000256" key="4">
    <source>
        <dbReference type="ARBA" id="ARBA00022771"/>
    </source>
</evidence>
<dbReference type="Pfam" id="PF07776">
    <property type="entry name" value="zf-AD"/>
    <property type="match status" value="1"/>
</dbReference>
<keyword evidence="3" id="KW-0677">Repeat</keyword>
<dbReference type="GO" id="GO:0003700">
    <property type="term" value="F:DNA-binding transcription factor activity"/>
    <property type="evidence" value="ECO:0007669"/>
    <property type="project" value="TreeGrafter"/>
</dbReference>
<feature type="domain" description="C2H2-type" evidence="10">
    <location>
        <begin position="355"/>
        <end position="382"/>
    </location>
</feature>
<reference evidence="12" key="1">
    <citation type="submission" date="2020-05" db="UniProtKB">
        <authorList>
            <consortium name="EnsemblMetazoa"/>
        </authorList>
    </citation>
    <scope>IDENTIFICATION</scope>
    <source>
        <strain evidence="12">FUMOZ</strain>
    </source>
</reference>
<dbReference type="VEuPathDB" id="VectorBase:AFUN010342"/>
<feature type="domain" description="ZAD" evidence="11">
    <location>
        <begin position="3"/>
        <end position="77"/>
    </location>
</feature>
<keyword evidence="4 8" id="KW-0863">Zinc-finger</keyword>
<dbReference type="SUPFAM" id="SSF57716">
    <property type="entry name" value="Glucocorticoid receptor-like (DNA-binding domain)"/>
    <property type="match status" value="1"/>
</dbReference>
<evidence type="ECO:0000256" key="7">
    <source>
        <dbReference type="ARBA" id="ARBA00023242"/>
    </source>
</evidence>
<sequence length="489" mass="56330">MSLQCRVCLGFSENYTSLATESRGTTLAEIIQFCAYVKIADDDGFPSQVCLTCSKDAVNAYTFVTKCRQSDYALRAEKSLTKTPIQTTSTDISATHVQGSAGARTLELMVELVSDSPNMVNSIQDDIPPSDDMYVIEYLNDDEIQHSSQESEDQTCNDDRNLSTRSDQFECDSNYYCCHSDCILTFHTKHELKEHISLQHLLDIGEQDISDTHYRCNNCDHTFSSEHELDSHELLLQLKKSIINPESRGRPKAYPCLFNAEEKKCCDCYASFSTIESLLEHTLQRHSIRKTVQDPTRSVRCEVCYKLFRTKYSLYSHQNAPYKPRKYRCNTCGASYLTPSRLAAHEAVHSTERKFKCIECGASFKNEQNLNTHSLLHREKKEVCSTCGLRFHRKSNLRMHQRVHSDAYYTACPHCGKKCKRQSQLKEHLKVHMSEKPLGCRYCAKRFMYTSDRKRHEMTHTGTYPFTCSCSKKFSRNRLYMQHIAKCKT</sequence>
<dbReference type="InterPro" id="IPR012934">
    <property type="entry name" value="Znf_AD"/>
</dbReference>
<keyword evidence="6" id="KW-0238">DNA-binding</keyword>
<dbReference type="PROSITE" id="PS00028">
    <property type="entry name" value="ZINC_FINGER_C2H2_1"/>
    <property type="match status" value="6"/>
</dbReference>